<keyword evidence="1" id="KW-1185">Reference proteome</keyword>
<gene>
    <name evidence="2 3" type="primary">LOC115890461</name>
</gene>
<proteinExistence type="predicted"/>
<protein>
    <submittedName>
        <fullName evidence="2">Oxidative stress-induced growth inhibitor 2-like isoform X1</fullName>
    </submittedName>
    <submittedName>
        <fullName evidence="3">Oxidative stress-induced growth inhibitor 2-like isoform X2</fullName>
    </submittedName>
</protein>
<dbReference type="Gene3D" id="3.50.50.60">
    <property type="entry name" value="FAD/NAD(P)-binding domain"/>
    <property type="match status" value="2"/>
</dbReference>
<reference evidence="2 3" key="1">
    <citation type="submission" date="2025-04" db="UniProtKB">
        <authorList>
            <consortium name="RefSeq"/>
        </authorList>
    </citation>
    <scope>IDENTIFICATION</scope>
    <source>
        <tissue evidence="2 3">Gonads</tissue>
    </source>
</reference>
<dbReference type="GeneID" id="115890461"/>
<dbReference type="OrthoDB" id="412005at2759"/>
<dbReference type="SUPFAM" id="SSF51905">
    <property type="entry name" value="FAD/NAD(P)-binding domain"/>
    <property type="match status" value="1"/>
</dbReference>
<dbReference type="PANTHER" id="PTHR15192">
    <property type="entry name" value="PROTEIN CBG05349"/>
    <property type="match status" value="1"/>
</dbReference>
<organism evidence="1 2">
    <name type="scientific">Sitophilus oryzae</name>
    <name type="common">Rice weevil</name>
    <name type="synonym">Curculio oryzae</name>
    <dbReference type="NCBI Taxonomy" id="7048"/>
    <lineage>
        <taxon>Eukaryota</taxon>
        <taxon>Metazoa</taxon>
        <taxon>Ecdysozoa</taxon>
        <taxon>Arthropoda</taxon>
        <taxon>Hexapoda</taxon>
        <taxon>Insecta</taxon>
        <taxon>Pterygota</taxon>
        <taxon>Neoptera</taxon>
        <taxon>Endopterygota</taxon>
        <taxon>Coleoptera</taxon>
        <taxon>Polyphaga</taxon>
        <taxon>Cucujiformia</taxon>
        <taxon>Curculionidae</taxon>
        <taxon>Dryophthorinae</taxon>
        <taxon>Sitophilus</taxon>
    </lineage>
</organism>
<dbReference type="RefSeq" id="XP_030766570.1">
    <property type="nucleotide sequence ID" value="XM_030910710.1"/>
</dbReference>
<evidence type="ECO:0000313" key="3">
    <source>
        <dbReference type="RefSeq" id="XP_030766570.1"/>
    </source>
</evidence>
<name>A0A6J2YTE2_SITOR</name>
<dbReference type="KEGG" id="soy:115890461"/>
<dbReference type="RefSeq" id="XP_030766564.1">
    <property type="nucleotide sequence ID" value="XM_030910704.1"/>
</dbReference>
<dbReference type="AlphaFoldDB" id="A0A6J2YTE2"/>
<dbReference type="Proteomes" id="UP000504635">
    <property type="component" value="Unplaced"/>
</dbReference>
<dbReference type="Pfam" id="PF13738">
    <property type="entry name" value="Pyr_redox_3"/>
    <property type="match status" value="1"/>
</dbReference>
<dbReference type="PANTHER" id="PTHR15192:SF8">
    <property type="entry name" value="FAD_NAD(P)-BINDING DOMAIN-CONTAINING PROTEIN"/>
    <property type="match status" value="1"/>
</dbReference>
<accession>A0A6J2YTE2</accession>
<dbReference type="InterPro" id="IPR036188">
    <property type="entry name" value="FAD/NAD-bd_sf"/>
</dbReference>
<evidence type="ECO:0000313" key="1">
    <source>
        <dbReference type="Proteomes" id="UP000504635"/>
    </source>
</evidence>
<sequence length="574" mass="63659">MRTVQNQSDNTIYKDVIVIGNGPSGIAMSLILSGKLPYLTTDEHPDEMLSARLKNVTSSCLISQDLGLLAQGLEGRSSNPVSLLMDALLHPYADLGLEMEPLLEFRQMGKEIDHLVLGRGPPGGSWHTMDPDILTLSLGSWMALPGIPFPSCITNEKRAFARDVAAYYERYVDEMDLNRYFKTNTVVTGVRSLISTKPSNAPTSSAFWNLVDRVKVHIEPETSMATSPCFLTNALNCLLVRSSNRRNRLCRRSKNMHQDASLRKLNNKPETVIIPKHEKKRSRSCCCYQSETGPISRSPDSFAPQNVPLYNKFNSCDSPREPRWIVKSLDVETGETTTYSCKYVVLACGANDSPNRLEIFKGRTDPECLVHDLRSLESKLDEALKATNILDPVLIVGAGLSAADAVMAVRQRNVPVVHVFRGKSAEFNKQLPENMYPEYHKVHQMMNDGGSTYPLYQAFPEHSLTDFEPGSNTVKLLSKTGQEVKLNISFAAVLIGSKPNLSFMQPEDLKLGIFKDRDIDSKTNPININLLTYEVAGHEGLFAIGPLVGDNFVRFLTGGAVAVGSELYKKMNLI</sequence>
<evidence type="ECO:0000313" key="2">
    <source>
        <dbReference type="RefSeq" id="XP_030766564.1"/>
    </source>
</evidence>
<dbReference type="InterPro" id="IPR029731">
    <property type="entry name" value="OSGIN1/2"/>
</dbReference>